<proteinExistence type="predicted"/>
<protein>
    <submittedName>
        <fullName evidence="2">Uncharacterized protein</fullName>
    </submittedName>
</protein>
<evidence type="ECO:0000313" key="2">
    <source>
        <dbReference type="EMBL" id="GFO40678.1"/>
    </source>
</evidence>
<gene>
    <name evidence="2" type="ORF">PoB_006718300</name>
</gene>
<dbReference type="Proteomes" id="UP000735302">
    <property type="component" value="Unassembled WGS sequence"/>
</dbReference>
<keyword evidence="3" id="KW-1185">Reference proteome</keyword>
<evidence type="ECO:0000313" key="3">
    <source>
        <dbReference type="Proteomes" id="UP000735302"/>
    </source>
</evidence>
<dbReference type="AlphaFoldDB" id="A0AAV4D8V4"/>
<organism evidence="2 3">
    <name type="scientific">Plakobranchus ocellatus</name>
    <dbReference type="NCBI Taxonomy" id="259542"/>
    <lineage>
        <taxon>Eukaryota</taxon>
        <taxon>Metazoa</taxon>
        <taxon>Spiralia</taxon>
        <taxon>Lophotrochozoa</taxon>
        <taxon>Mollusca</taxon>
        <taxon>Gastropoda</taxon>
        <taxon>Heterobranchia</taxon>
        <taxon>Euthyneura</taxon>
        <taxon>Panpulmonata</taxon>
        <taxon>Sacoglossa</taxon>
        <taxon>Placobranchoidea</taxon>
        <taxon>Plakobranchidae</taxon>
        <taxon>Plakobranchus</taxon>
    </lineage>
</organism>
<dbReference type="EMBL" id="BLXT01007631">
    <property type="protein sequence ID" value="GFO40678.1"/>
    <property type="molecule type" value="Genomic_DNA"/>
</dbReference>
<accession>A0AAV4D8V4</accession>
<sequence length="116" mass="13486">MVELKWNDQAQKLGAVATFLDIPVTASPHNSLKSSKGVIHSSNLRCCSEEEMVEELSGVTHARRIKVPREEEEEEEMGEKEKGEEDKEEEEEEKREKEKEKKKKKKKKDSEDEEKE</sequence>
<feature type="region of interest" description="Disordered" evidence="1">
    <location>
        <begin position="54"/>
        <end position="116"/>
    </location>
</feature>
<comment type="caution">
    <text evidence="2">The sequence shown here is derived from an EMBL/GenBank/DDBJ whole genome shotgun (WGS) entry which is preliminary data.</text>
</comment>
<name>A0AAV4D8V4_9GAST</name>
<reference evidence="2 3" key="1">
    <citation type="journal article" date="2021" name="Elife">
        <title>Chloroplast acquisition without the gene transfer in kleptoplastic sea slugs, Plakobranchus ocellatus.</title>
        <authorList>
            <person name="Maeda T."/>
            <person name="Takahashi S."/>
            <person name="Yoshida T."/>
            <person name="Shimamura S."/>
            <person name="Takaki Y."/>
            <person name="Nagai Y."/>
            <person name="Toyoda A."/>
            <person name="Suzuki Y."/>
            <person name="Arimoto A."/>
            <person name="Ishii H."/>
            <person name="Satoh N."/>
            <person name="Nishiyama T."/>
            <person name="Hasebe M."/>
            <person name="Maruyama T."/>
            <person name="Minagawa J."/>
            <person name="Obokata J."/>
            <person name="Shigenobu S."/>
        </authorList>
    </citation>
    <scope>NUCLEOTIDE SEQUENCE [LARGE SCALE GENOMIC DNA]</scope>
</reference>
<evidence type="ECO:0000256" key="1">
    <source>
        <dbReference type="SAM" id="MobiDB-lite"/>
    </source>
</evidence>